<dbReference type="SUPFAM" id="SSF52218">
    <property type="entry name" value="Flavoproteins"/>
    <property type="match status" value="1"/>
</dbReference>
<dbReference type="SMR" id="Q5FKC3"/>
<dbReference type="BioCyc" id="LACI272621:G1G49-1001-MONOMER"/>
<feature type="binding site" evidence="6">
    <location>
        <position position="87"/>
    </location>
    <ligand>
        <name>FMN</name>
        <dbReference type="ChEBI" id="CHEBI:58210"/>
    </ligand>
</feature>
<feature type="binding site" evidence="6">
    <location>
        <position position="113"/>
    </location>
    <ligand>
        <name>FMN</name>
        <dbReference type="ChEBI" id="CHEBI:58210"/>
    </ligand>
</feature>
<dbReference type="PDBsum" id="2N1M"/>
<dbReference type="KEGG" id="lac:LBA1001"/>
<dbReference type="InterPro" id="IPR001226">
    <property type="entry name" value="Flavodoxin_CS"/>
</dbReference>
<dbReference type="PDBsum" id="2MWM"/>
<reference evidence="2 3" key="1">
    <citation type="journal article" date="2005" name="Proc. Natl. Acad. Sci. U.S.A.">
        <title>Complete genome sequence of the probiotic lactic acid bacterium Lactobacillus acidophilus NCFM.</title>
        <authorList>
            <person name="Altermann E."/>
            <person name="Russell W.M."/>
            <person name="Azcarate-Peril M.A."/>
            <person name="Barrangou R."/>
            <person name="Buck B.L."/>
            <person name="McAuliffe O."/>
            <person name="Souther N."/>
            <person name="Dobson A."/>
            <person name="Duong T."/>
            <person name="Callanan M."/>
            <person name="Lick S."/>
            <person name="Hamrick A."/>
            <person name="Cano R."/>
            <person name="Klaenhammer T.R."/>
        </authorList>
    </citation>
    <scope>NUCLEOTIDE SEQUENCE [LARGE SCALE GENOMIC DNA]</scope>
    <source>
        <strain evidence="3">ATCC 700396 / NCK56 / N2 / NCFM</strain>
    </source>
</reference>
<keyword evidence="6" id="KW-0547">Nucleotide-binding</keyword>
<dbReference type="OrthoDB" id="2049760at2"/>
<dbReference type="GO" id="GO:0016651">
    <property type="term" value="F:oxidoreductase activity, acting on NAD(P)H"/>
    <property type="evidence" value="ECO:0007669"/>
    <property type="project" value="UniProtKB-ARBA"/>
</dbReference>
<evidence type="ECO:0000259" key="1">
    <source>
        <dbReference type="PROSITE" id="PS50902"/>
    </source>
</evidence>
<dbReference type="PANTHER" id="PTHR39201">
    <property type="entry name" value="EXPORTED PROTEIN-RELATED"/>
    <property type="match status" value="1"/>
</dbReference>
<dbReference type="InterPro" id="IPR008254">
    <property type="entry name" value="Flavodoxin/NO_synth"/>
</dbReference>
<dbReference type="EMBL" id="CP000033">
    <property type="protein sequence ID" value="AAV42851.1"/>
    <property type="molecule type" value="Genomic_DNA"/>
</dbReference>
<feature type="binding site" evidence="6">
    <location>
        <position position="16"/>
    </location>
    <ligand>
        <name>FMN</name>
        <dbReference type="ChEBI" id="CHEBI:58210"/>
    </ligand>
</feature>
<name>Q5FKC3_LACAC</name>
<reference evidence="5" key="4">
    <citation type="submission" date="2015-04" db="PDB data bank">
        <title>NMR structure of the apo-form of the flavoprotein YP_193882.1 from Lactobacillus acidophilus NCFM.</title>
        <authorList>
            <person name="Dutta S.K."/>
            <person name="Serrano P."/>
            <person name="Geralt M."/>
            <person name="Wuthrich K."/>
        </authorList>
    </citation>
    <scope>STRUCTURE BY NMR</scope>
</reference>
<dbReference type="Proteomes" id="UP000006381">
    <property type="component" value="Chromosome"/>
</dbReference>
<reference evidence="4" key="3">
    <citation type="submission" date="2014-11" db="PDB data bank">
        <title>NMR structure of the protein YP_193882.1 from Lactobacillus acidophilus NCFM in presence of FMN.</title>
        <authorList>
            <person name="Dutta S.K."/>
            <person name="Serrano P."/>
            <person name="Geralt M."/>
            <person name="Wuthrich K."/>
        </authorList>
    </citation>
    <scope>STRUCTURE BY NMR</scope>
</reference>
<protein>
    <submittedName>
        <fullName evidence="2">Putative trp repressor binding protein</fullName>
    </submittedName>
</protein>
<organism evidence="2 3">
    <name type="scientific">Lactobacillus acidophilus (strain ATCC 700396 / NCK56 / N2 / NCFM)</name>
    <dbReference type="NCBI Taxonomy" id="272621"/>
    <lineage>
        <taxon>Bacteria</taxon>
        <taxon>Bacillati</taxon>
        <taxon>Bacillota</taxon>
        <taxon>Bacilli</taxon>
        <taxon>Lactobacillales</taxon>
        <taxon>Lactobacillaceae</taxon>
        <taxon>Lactobacillus</taxon>
    </lineage>
</organism>
<feature type="binding site" evidence="6">
    <location>
        <position position="85"/>
    </location>
    <ligand>
        <name>FMN</name>
        <dbReference type="ChEBI" id="CHEBI:58210"/>
    </ligand>
</feature>
<feature type="binding site" evidence="6">
    <location>
        <position position="12"/>
    </location>
    <ligand>
        <name>FMN</name>
        <dbReference type="ChEBI" id="CHEBI:58210"/>
    </ligand>
</feature>
<keyword evidence="6" id="KW-0285">Flavoprotein</keyword>
<dbReference type="DNASU" id="3252217"/>
<evidence type="ECO:0007829" key="5">
    <source>
        <dbReference type="PDB" id="2N1M"/>
    </source>
</evidence>
<dbReference type="GO" id="GO:0010181">
    <property type="term" value="F:FMN binding"/>
    <property type="evidence" value="ECO:0007669"/>
    <property type="project" value="InterPro"/>
</dbReference>
<keyword evidence="3" id="KW-1185">Reference proteome</keyword>
<reference evidence="6" key="2">
    <citation type="submission" date="2008-09" db="PDB data bank">
        <title>Crystal structure of Flavoprotein in Complex with FMN (YP_193882.1) from Lactobacillus acidophilus NCFM at 1.20 A resolution.</title>
        <authorList>
            <consortium name="Joint Center for Structural Genomics (JCSG)"/>
        </authorList>
    </citation>
    <scope>X-RAY CRYSTALLOGRAPHY (1.20 ANGSTROMS) IN COMPLEX WITH FMN</scope>
</reference>
<dbReference type="STRING" id="272621.LBA1001"/>
<feature type="binding site" evidence="6">
    <location>
        <position position="11"/>
    </location>
    <ligand>
        <name>FMN</name>
        <dbReference type="ChEBI" id="CHEBI:58210"/>
    </ligand>
</feature>
<dbReference type="GO" id="GO:0009055">
    <property type="term" value="F:electron transfer activity"/>
    <property type="evidence" value="ECO:0007669"/>
    <property type="project" value="InterPro"/>
</dbReference>
<dbReference type="PDB" id="2N1M">
    <property type="method" value="NMR"/>
    <property type="chains" value="A=1-150"/>
</dbReference>
<feature type="binding site" evidence="6">
    <location>
        <position position="116"/>
    </location>
    <ligand>
        <name>FMN</name>
        <dbReference type="ChEBI" id="CHEBI:58210"/>
    </ligand>
</feature>
<dbReference type="PATRIC" id="fig|272621.13.peg.951"/>
<proteinExistence type="evidence at protein level"/>
<dbReference type="PDBsum" id="3EDO"/>
<dbReference type="PANTHER" id="PTHR39201:SF1">
    <property type="entry name" value="FLAVODOXIN-LIKE DOMAIN-CONTAINING PROTEIN"/>
    <property type="match status" value="1"/>
</dbReference>
<keyword evidence="4 5" id="KW-0002">3D-structure</keyword>
<feature type="domain" description="Flavodoxin-like" evidence="1">
    <location>
        <begin position="5"/>
        <end position="150"/>
    </location>
</feature>
<accession>Q5FKC3</accession>
<dbReference type="RefSeq" id="WP_003547179.1">
    <property type="nucleotide sequence ID" value="NC_006814.3"/>
</dbReference>
<dbReference type="eggNOG" id="COG0716">
    <property type="taxonomic scope" value="Bacteria"/>
</dbReference>
<sequence>MAKKTLILYYSWSGETKKMAEKINSEIKDSELKEVKVSEGTFDADMYKTSDIALDQIQGNKDFPEIQLDNIDYNNYDLILIGSPVWSGYPATPIKTLLDQMKNYRGEVASFFTSAGTNHKAYVSHFNEWADGLNVIGVARDDSEVDKWSK</sequence>
<evidence type="ECO:0000313" key="3">
    <source>
        <dbReference type="Proteomes" id="UP000006381"/>
    </source>
</evidence>
<evidence type="ECO:0007829" key="4">
    <source>
        <dbReference type="PDB" id="2MWM"/>
    </source>
</evidence>
<dbReference type="GeneID" id="93289886"/>
<dbReference type="AlphaFoldDB" id="Q5FKC3"/>
<feature type="binding site" evidence="6">
    <location>
        <position position="118"/>
    </location>
    <ligand>
        <name>FMN</name>
        <dbReference type="ChEBI" id="CHEBI:58210"/>
    </ligand>
</feature>
<dbReference type="Gene3D" id="3.40.50.360">
    <property type="match status" value="1"/>
</dbReference>
<dbReference type="PDB" id="2MWM">
    <property type="method" value="NMR"/>
    <property type="chains" value="A=1-150"/>
</dbReference>
<keyword evidence="6" id="KW-0288">FMN</keyword>
<gene>
    <name evidence="2" type="ordered locus">LBA1001</name>
</gene>
<dbReference type="HOGENOM" id="CLU_068890_4_1_9"/>
<feature type="binding site" evidence="6">
    <location>
        <position position="15"/>
    </location>
    <ligand>
        <name>FMN</name>
        <dbReference type="ChEBI" id="CHEBI:58210"/>
    </ligand>
</feature>
<dbReference type="PROSITE" id="PS50902">
    <property type="entry name" value="FLAVODOXIN_LIKE"/>
    <property type="match status" value="1"/>
</dbReference>
<feature type="binding site" evidence="6">
    <location>
        <position position="117"/>
    </location>
    <ligand>
        <name>FMN</name>
        <dbReference type="ChEBI" id="CHEBI:58210"/>
    </ligand>
</feature>
<dbReference type="Pfam" id="PF12682">
    <property type="entry name" value="Flavodoxin_4"/>
    <property type="match status" value="1"/>
</dbReference>
<feature type="binding site" evidence="6">
    <location>
        <position position="13"/>
    </location>
    <ligand>
        <name>FMN</name>
        <dbReference type="ChEBI" id="CHEBI:58210"/>
    </ligand>
</feature>
<dbReference type="PROSITE" id="PS00201">
    <property type="entry name" value="FLAVODOXIN"/>
    <property type="match status" value="1"/>
</dbReference>
<dbReference type="PDB" id="3EDO">
    <property type="method" value="X-ray"/>
    <property type="resolution" value="1.20 A"/>
    <property type="chains" value="A/B=1-150"/>
</dbReference>
<feature type="binding site" evidence="6">
    <location>
        <position position="115"/>
    </location>
    <ligand>
        <name>FMN</name>
        <dbReference type="ChEBI" id="CHEBI:58210"/>
    </ligand>
</feature>
<dbReference type="EvolutionaryTrace" id="Q5FKC3"/>
<evidence type="ECO:0000313" key="2">
    <source>
        <dbReference type="EMBL" id="AAV42851.1"/>
    </source>
</evidence>
<evidence type="ECO:0007829" key="6">
    <source>
        <dbReference type="PDB" id="3EDO"/>
    </source>
</evidence>
<dbReference type="InterPro" id="IPR029039">
    <property type="entry name" value="Flavoprotein-like_sf"/>
</dbReference>